<name>A0AAV4E4L2_9GAST</name>
<gene>
    <name evidence="1" type="ORF">PoB_007715600</name>
</gene>
<reference evidence="1 2" key="1">
    <citation type="journal article" date="2021" name="Elife">
        <title>Chloroplast acquisition without the gene transfer in kleptoplastic sea slugs, Plakobranchus ocellatus.</title>
        <authorList>
            <person name="Maeda T."/>
            <person name="Takahashi S."/>
            <person name="Yoshida T."/>
            <person name="Shimamura S."/>
            <person name="Takaki Y."/>
            <person name="Nagai Y."/>
            <person name="Toyoda A."/>
            <person name="Suzuki Y."/>
            <person name="Arimoto A."/>
            <person name="Ishii H."/>
            <person name="Satoh N."/>
            <person name="Nishiyama T."/>
            <person name="Hasebe M."/>
            <person name="Maruyama T."/>
            <person name="Minagawa J."/>
            <person name="Obokata J."/>
            <person name="Shigenobu S."/>
        </authorList>
    </citation>
    <scope>NUCLEOTIDE SEQUENCE [LARGE SCALE GENOMIC DNA]</scope>
</reference>
<protein>
    <submittedName>
        <fullName evidence="1">Uncharacterized protein</fullName>
    </submittedName>
</protein>
<accession>A0AAV4E4L2</accession>
<comment type="caution">
    <text evidence="1">The sequence shown here is derived from an EMBL/GenBank/DDBJ whole genome shotgun (WGS) entry which is preliminary data.</text>
</comment>
<dbReference type="Proteomes" id="UP000735302">
    <property type="component" value="Unassembled WGS sequence"/>
</dbReference>
<evidence type="ECO:0000313" key="1">
    <source>
        <dbReference type="EMBL" id="GFO50651.1"/>
    </source>
</evidence>
<dbReference type="EMBL" id="BLXT01008617">
    <property type="protein sequence ID" value="GFO50651.1"/>
    <property type="molecule type" value="Genomic_DNA"/>
</dbReference>
<proteinExistence type="predicted"/>
<dbReference type="AlphaFoldDB" id="A0AAV4E4L2"/>
<evidence type="ECO:0000313" key="2">
    <source>
        <dbReference type="Proteomes" id="UP000735302"/>
    </source>
</evidence>
<sequence length="82" mass="8805">MLEFLSHAYSFVLLTPNQCVSRQLCAEMENAMQTATLPPSPLFEYCTATAAGRRLSVAGPGTHPCLPLSGTKYSPGENDTGR</sequence>
<keyword evidence="2" id="KW-1185">Reference proteome</keyword>
<organism evidence="1 2">
    <name type="scientific">Plakobranchus ocellatus</name>
    <dbReference type="NCBI Taxonomy" id="259542"/>
    <lineage>
        <taxon>Eukaryota</taxon>
        <taxon>Metazoa</taxon>
        <taxon>Spiralia</taxon>
        <taxon>Lophotrochozoa</taxon>
        <taxon>Mollusca</taxon>
        <taxon>Gastropoda</taxon>
        <taxon>Heterobranchia</taxon>
        <taxon>Euthyneura</taxon>
        <taxon>Panpulmonata</taxon>
        <taxon>Sacoglossa</taxon>
        <taxon>Placobranchoidea</taxon>
        <taxon>Plakobranchidae</taxon>
        <taxon>Plakobranchus</taxon>
    </lineage>
</organism>